<organism evidence="7 8">
    <name type="scientific">Candidatus Magnetobacterium bavaricum</name>
    <dbReference type="NCBI Taxonomy" id="29290"/>
    <lineage>
        <taxon>Bacteria</taxon>
        <taxon>Pseudomonadati</taxon>
        <taxon>Nitrospirota</taxon>
        <taxon>Thermodesulfovibrionia</taxon>
        <taxon>Thermodesulfovibrionales</taxon>
        <taxon>Candidatus Magnetobacteriaceae</taxon>
        <taxon>Candidatus Magnetobacterium</taxon>
    </lineage>
</organism>
<sequence length="488" mass="56170">MRLTDIFSYKGANVLSKDLNSMIVAMKQLMRKRYLSTYYVLKDYSIRILKRNGSPAQVVMTVNSPPSPNPSHKGRGTAISLPLQDYQRNNVEKEKISLDTIWIEITSYCNQKCSFCPDPMRKTKRELMEYDFFKKIVDDIKRDFNVNMINLNAFGEPLLHPRLFDMIDYIRSQNIKTVVTFITNAIKLTEKYLSNFDGHYPDTIGVSVQNDNQESYLKTRDSKAGNFMMIVNNTVNLIKHVISQKYACSITIFHLVVNGNEFYGVPQDILDAFPNTLEQFKEIISLWQNALRIIANKYDIRMNVIDDEQIEKCWLQAKQEGDNYIRIMNWFAADGSFQEVNIFPRPVSTFANFLPYYSTDWFVVPRTFTNCICNFTKKPSLSIYANGQLGICCVDMEKTATFGSINDYHSLRDAITSDSYLSFVANLKKGVLTKEACQICLGNVFNRSVLEKMSMEEVEINVLKSQIDIARKLSDATETNKQSKLKTN</sequence>
<proteinExistence type="predicted"/>
<dbReference type="PANTHER" id="PTHR11228">
    <property type="entry name" value="RADICAL SAM DOMAIN PROTEIN"/>
    <property type="match status" value="1"/>
</dbReference>
<evidence type="ECO:0000256" key="3">
    <source>
        <dbReference type="ARBA" id="ARBA00022723"/>
    </source>
</evidence>
<keyword evidence="8" id="KW-1185">Reference proteome</keyword>
<evidence type="ECO:0000256" key="2">
    <source>
        <dbReference type="ARBA" id="ARBA00022691"/>
    </source>
</evidence>
<evidence type="ECO:0000256" key="5">
    <source>
        <dbReference type="ARBA" id="ARBA00023014"/>
    </source>
</evidence>
<accession>A0A0F3GQX9</accession>
<name>A0A0F3GQX9_9BACT</name>
<evidence type="ECO:0000256" key="4">
    <source>
        <dbReference type="ARBA" id="ARBA00023004"/>
    </source>
</evidence>
<keyword evidence="3" id="KW-0479">Metal-binding</keyword>
<protein>
    <submittedName>
        <fullName evidence="7">Radical SAM domain-containing protein</fullName>
    </submittedName>
</protein>
<keyword evidence="4" id="KW-0408">Iron</keyword>
<feature type="domain" description="Radical SAM core" evidence="6">
    <location>
        <begin position="103"/>
        <end position="251"/>
    </location>
</feature>
<gene>
    <name evidence="7" type="ORF">MBAV_004701</name>
</gene>
<keyword evidence="2" id="KW-0949">S-adenosyl-L-methionine</keyword>
<dbReference type="InterPro" id="IPR058240">
    <property type="entry name" value="rSAM_sf"/>
</dbReference>
<evidence type="ECO:0000256" key="1">
    <source>
        <dbReference type="ARBA" id="ARBA00001966"/>
    </source>
</evidence>
<dbReference type="SUPFAM" id="SSF102114">
    <property type="entry name" value="Radical SAM enzymes"/>
    <property type="match status" value="1"/>
</dbReference>
<dbReference type="InterPro" id="IPR013785">
    <property type="entry name" value="Aldolase_TIM"/>
</dbReference>
<evidence type="ECO:0000313" key="7">
    <source>
        <dbReference type="EMBL" id="KJU83103.1"/>
    </source>
</evidence>
<dbReference type="PANTHER" id="PTHR11228:SF7">
    <property type="entry name" value="PQQA PEPTIDE CYCLASE"/>
    <property type="match status" value="1"/>
</dbReference>
<comment type="cofactor">
    <cofactor evidence="1">
        <name>[4Fe-4S] cluster</name>
        <dbReference type="ChEBI" id="CHEBI:49883"/>
    </cofactor>
</comment>
<keyword evidence="5" id="KW-0411">Iron-sulfur</keyword>
<dbReference type="Pfam" id="PF04055">
    <property type="entry name" value="Radical_SAM"/>
    <property type="match status" value="1"/>
</dbReference>
<dbReference type="GO" id="GO:0003824">
    <property type="term" value="F:catalytic activity"/>
    <property type="evidence" value="ECO:0007669"/>
    <property type="project" value="InterPro"/>
</dbReference>
<dbReference type="InterPro" id="IPR007197">
    <property type="entry name" value="rSAM"/>
</dbReference>
<dbReference type="InterPro" id="IPR050377">
    <property type="entry name" value="Radical_SAM_PqqE_MftC-like"/>
</dbReference>
<dbReference type="Proteomes" id="UP000033423">
    <property type="component" value="Unassembled WGS sequence"/>
</dbReference>
<dbReference type="Gene3D" id="3.20.20.70">
    <property type="entry name" value="Aldolase class I"/>
    <property type="match status" value="1"/>
</dbReference>
<dbReference type="GO" id="GO:0046872">
    <property type="term" value="F:metal ion binding"/>
    <property type="evidence" value="ECO:0007669"/>
    <property type="project" value="UniProtKB-KW"/>
</dbReference>
<evidence type="ECO:0000313" key="8">
    <source>
        <dbReference type="Proteomes" id="UP000033423"/>
    </source>
</evidence>
<dbReference type="AlphaFoldDB" id="A0A0F3GQX9"/>
<comment type="caution">
    <text evidence="7">The sequence shown here is derived from an EMBL/GenBank/DDBJ whole genome shotgun (WGS) entry which is preliminary data.</text>
</comment>
<dbReference type="EMBL" id="LACI01002040">
    <property type="protein sequence ID" value="KJU83103.1"/>
    <property type="molecule type" value="Genomic_DNA"/>
</dbReference>
<evidence type="ECO:0000259" key="6">
    <source>
        <dbReference type="Pfam" id="PF04055"/>
    </source>
</evidence>
<dbReference type="SFLD" id="SFLDG01067">
    <property type="entry name" value="SPASM/twitch_domain_containing"/>
    <property type="match status" value="1"/>
</dbReference>
<dbReference type="CDD" id="cd01335">
    <property type="entry name" value="Radical_SAM"/>
    <property type="match status" value="1"/>
</dbReference>
<dbReference type="SFLD" id="SFLDS00029">
    <property type="entry name" value="Radical_SAM"/>
    <property type="match status" value="1"/>
</dbReference>
<reference evidence="7 8" key="1">
    <citation type="submission" date="2015-02" db="EMBL/GenBank/DDBJ databases">
        <title>Single-cell genomics of uncultivated deep-branching MTB reveals a conserved set of magnetosome genes.</title>
        <authorList>
            <person name="Kolinko S."/>
            <person name="Richter M."/>
            <person name="Glockner F.O."/>
            <person name="Brachmann A."/>
            <person name="Schuler D."/>
        </authorList>
    </citation>
    <scope>NUCLEOTIDE SEQUENCE [LARGE SCALE GENOMIC DNA]</scope>
    <source>
        <strain evidence="7">TM-1</strain>
    </source>
</reference>
<dbReference type="GO" id="GO:0051536">
    <property type="term" value="F:iron-sulfur cluster binding"/>
    <property type="evidence" value="ECO:0007669"/>
    <property type="project" value="UniProtKB-KW"/>
</dbReference>